<gene>
    <name evidence="9" type="ORF">EHS13_05565</name>
</gene>
<dbReference type="OrthoDB" id="2360475at2"/>
<keyword evidence="3" id="KW-1003">Cell membrane</keyword>
<accession>A0A6B8RG58</accession>
<dbReference type="AlphaFoldDB" id="A0A6B8RG58"/>
<evidence type="ECO:0000256" key="2">
    <source>
        <dbReference type="ARBA" id="ARBA00006683"/>
    </source>
</evidence>
<dbReference type="EMBL" id="CP034235">
    <property type="protein sequence ID" value="QGQ94408.1"/>
    <property type="molecule type" value="Genomic_DNA"/>
</dbReference>
<dbReference type="KEGG" id="ppsc:EHS13_05565"/>
<evidence type="ECO:0000256" key="4">
    <source>
        <dbReference type="ARBA" id="ARBA00022692"/>
    </source>
</evidence>
<dbReference type="GO" id="GO:0004713">
    <property type="term" value="F:protein tyrosine kinase activity"/>
    <property type="evidence" value="ECO:0007669"/>
    <property type="project" value="TreeGrafter"/>
</dbReference>
<feature type="domain" description="Polysaccharide chain length determinant N-terminal" evidence="8">
    <location>
        <begin position="2"/>
        <end position="91"/>
    </location>
</feature>
<keyword evidence="6 7" id="KW-0472">Membrane</keyword>
<evidence type="ECO:0000256" key="5">
    <source>
        <dbReference type="ARBA" id="ARBA00022989"/>
    </source>
</evidence>
<dbReference type="InterPro" id="IPR050445">
    <property type="entry name" value="Bact_polysacc_biosynth/exp"/>
</dbReference>
<comment type="subcellular location">
    <subcellularLocation>
        <location evidence="1">Cell membrane</location>
        <topology evidence="1">Multi-pass membrane protein</topology>
    </subcellularLocation>
</comment>
<dbReference type="GO" id="GO:0005886">
    <property type="term" value="C:plasma membrane"/>
    <property type="evidence" value="ECO:0007669"/>
    <property type="project" value="UniProtKB-SubCell"/>
</dbReference>
<evidence type="ECO:0000313" key="10">
    <source>
        <dbReference type="Proteomes" id="UP000426246"/>
    </source>
</evidence>
<proteinExistence type="inferred from homology"/>
<dbReference type="RefSeq" id="WP_155699411.1">
    <property type="nucleotide sequence ID" value="NZ_CP034235.1"/>
</dbReference>
<evidence type="ECO:0000256" key="1">
    <source>
        <dbReference type="ARBA" id="ARBA00004651"/>
    </source>
</evidence>
<dbReference type="Pfam" id="PF02706">
    <property type="entry name" value="Wzz"/>
    <property type="match status" value="1"/>
</dbReference>
<dbReference type="Proteomes" id="UP000426246">
    <property type="component" value="Chromosome"/>
</dbReference>
<evidence type="ECO:0000256" key="7">
    <source>
        <dbReference type="SAM" id="Phobius"/>
    </source>
</evidence>
<reference evidence="10" key="1">
    <citation type="submission" date="2018-11" db="EMBL/GenBank/DDBJ databases">
        <title>Complete genome sequence of Paenibacillus sp. ML311-T8.</title>
        <authorList>
            <person name="Nam Y.-D."/>
            <person name="Kang J."/>
            <person name="Chung W.-H."/>
            <person name="Park Y.S."/>
        </authorList>
    </citation>
    <scope>NUCLEOTIDE SEQUENCE [LARGE SCALE GENOMIC DNA]</scope>
    <source>
        <strain evidence="10">ML311-T8</strain>
    </source>
</reference>
<dbReference type="PANTHER" id="PTHR32309:SF13">
    <property type="entry name" value="FERRIC ENTEROBACTIN TRANSPORT PROTEIN FEPE"/>
    <property type="match status" value="1"/>
</dbReference>
<evidence type="ECO:0000313" key="9">
    <source>
        <dbReference type="EMBL" id="QGQ94408.1"/>
    </source>
</evidence>
<evidence type="ECO:0000256" key="3">
    <source>
        <dbReference type="ARBA" id="ARBA00022475"/>
    </source>
</evidence>
<keyword evidence="4 7" id="KW-0812">Transmembrane</keyword>
<sequence>MELMDYLKMIYKRLGLIVLIVLISCTLSGALFIQTSHSTYQAVSKLIVNKTNIVDGQQLIDTTTVGANIMLINTYKELIKSEPVLQEVIKQNPQFKLTTSKLASLMKVTSAVNSQVMSISITDTSYQLAAQMANAIAHVFKESLPVIMNVDNVNILNEASLNEPTEPMQTSLIVVLFVTVVIAAFLAVLLVFLLDYFDRTLKTEADVMRMLGEAPLISGVHMKKKSMKLLKSPAPVKQGGEAARAKLIH</sequence>
<comment type="similarity">
    <text evidence="2">Belongs to the CpsC/CapA family.</text>
</comment>
<keyword evidence="10" id="KW-1185">Reference proteome</keyword>
<name>A0A6B8RG58_9BACL</name>
<dbReference type="PANTHER" id="PTHR32309">
    <property type="entry name" value="TYROSINE-PROTEIN KINASE"/>
    <property type="match status" value="1"/>
</dbReference>
<keyword evidence="5 7" id="KW-1133">Transmembrane helix</keyword>
<protein>
    <recommendedName>
        <fullName evidence="8">Polysaccharide chain length determinant N-terminal domain-containing protein</fullName>
    </recommendedName>
</protein>
<dbReference type="InterPro" id="IPR003856">
    <property type="entry name" value="LPS_length_determ_N"/>
</dbReference>
<evidence type="ECO:0000256" key="6">
    <source>
        <dbReference type="ARBA" id="ARBA00023136"/>
    </source>
</evidence>
<organism evidence="9 10">
    <name type="scientific">Paenibacillus psychroresistens</name>
    <dbReference type="NCBI Taxonomy" id="1778678"/>
    <lineage>
        <taxon>Bacteria</taxon>
        <taxon>Bacillati</taxon>
        <taxon>Bacillota</taxon>
        <taxon>Bacilli</taxon>
        <taxon>Bacillales</taxon>
        <taxon>Paenibacillaceae</taxon>
        <taxon>Paenibacillus</taxon>
    </lineage>
</organism>
<feature type="transmembrane region" description="Helical" evidence="7">
    <location>
        <begin position="172"/>
        <end position="194"/>
    </location>
</feature>
<evidence type="ECO:0000259" key="8">
    <source>
        <dbReference type="Pfam" id="PF02706"/>
    </source>
</evidence>